<gene>
    <name evidence="1" type="ORF">H9819_03520</name>
</gene>
<sequence length="195" mass="21865">MKSLLNVVLCICVVLLAYVCYASIMRPIHFDALKKQREAAVKARLLDIRKAQSAYHLLHHGRYASSFDTLIVFVKTARLPFVHKAAGVSGESFRHDTCWVALADTLYPKGFQVDSLRYIPYGKGAQFEMQVRNCEDSSGEAYCLLEVKAPLDAYLAGMDSQEVANLRTEQEQQEKYAGLKIGDLETPTNNAGNWE</sequence>
<protein>
    <submittedName>
        <fullName evidence="1">Uncharacterized protein</fullName>
    </submittedName>
</protein>
<dbReference type="EMBL" id="DXCK01000052">
    <property type="protein sequence ID" value="HIZ01307.1"/>
    <property type="molecule type" value="Genomic_DNA"/>
</dbReference>
<accession>A0A9D2A5H9</accession>
<reference evidence="1" key="2">
    <citation type="submission" date="2021-04" db="EMBL/GenBank/DDBJ databases">
        <authorList>
            <person name="Gilroy R."/>
        </authorList>
    </citation>
    <scope>NUCLEOTIDE SEQUENCE</scope>
    <source>
        <strain evidence="1">ChiHjej12B11-24981</strain>
    </source>
</reference>
<dbReference type="AlphaFoldDB" id="A0A9D2A5H9"/>
<dbReference type="Proteomes" id="UP000824023">
    <property type="component" value="Unassembled WGS sequence"/>
</dbReference>
<evidence type="ECO:0000313" key="2">
    <source>
        <dbReference type="Proteomes" id="UP000824023"/>
    </source>
</evidence>
<evidence type="ECO:0000313" key="1">
    <source>
        <dbReference type="EMBL" id="HIZ01307.1"/>
    </source>
</evidence>
<comment type="caution">
    <text evidence="1">The sequence shown here is derived from an EMBL/GenBank/DDBJ whole genome shotgun (WGS) entry which is preliminary data.</text>
</comment>
<name>A0A9D2A5H9_9BACE</name>
<proteinExistence type="predicted"/>
<organism evidence="1 2">
    <name type="scientific">Candidatus Bacteroides merdipullorum</name>
    <dbReference type="NCBI Taxonomy" id="2838474"/>
    <lineage>
        <taxon>Bacteria</taxon>
        <taxon>Pseudomonadati</taxon>
        <taxon>Bacteroidota</taxon>
        <taxon>Bacteroidia</taxon>
        <taxon>Bacteroidales</taxon>
        <taxon>Bacteroidaceae</taxon>
        <taxon>Bacteroides</taxon>
    </lineage>
</organism>
<reference evidence="1" key="1">
    <citation type="journal article" date="2021" name="PeerJ">
        <title>Extensive microbial diversity within the chicken gut microbiome revealed by metagenomics and culture.</title>
        <authorList>
            <person name="Gilroy R."/>
            <person name="Ravi A."/>
            <person name="Getino M."/>
            <person name="Pursley I."/>
            <person name="Horton D.L."/>
            <person name="Alikhan N.F."/>
            <person name="Baker D."/>
            <person name="Gharbi K."/>
            <person name="Hall N."/>
            <person name="Watson M."/>
            <person name="Adriaenssens E.M."/>
            <person name="Foster-Nyarko E."/>
            <person name="Jarju S."/>
            <person name="Secka A."/>
            <person name="Antonio M."/>
            <person name="Oren A."/>
            <person name="Chaudhuri R.R."/>
            <person name="La Ragione R."/>
            <person name="Hildebrand F."/>
            <person name="Pallen M.J."/>
        </authorList>
    </citation>
    <scope>NUCLEOTIDE SEQUENCE</scope>
    <source>
        <strain evidence="1">ChiHjej12B11-24981</strain>
    </source>
</reference>